<proteinExistence type="predicted"/>
<protein>
    <submittedName>
        <fullName evidence="3">Single-stranded DNA-binding protein</fullName>
    </submittedName>
</protein>
<evidence type="ECO:0000313" key="4">
    <source>
        <dbReference type="Proteomes" id="UP000324781"/>
    </source>
</evidence>
<dbReference type="InterPro" id="IPR011344">
    <property type="entry name" value="ssDNA-bd"/>
</dbReference>
<dbReference type="Proteomes" id="UP000324781">
    <property type="component" value="Unassembled WGS sequence"/>
</dbReference>
<dbReference type="PANTHER" id="PTHR10302:SF27">
    <property type="entry name" value="SINGLE-STRANDED DNA-BINDING PROTEIN"/>
    <property type="match status" value="1"/>
</dbReference>
<name>A0A1M6IPM6_9FIRM</name>
<evidence type="ECO:0000313" key="3">
    <source>
        <dbReference type="EMBL" id="SHJ36421.1"/>
    </source>
</evidence>
<keyword evidence="1 2" id="KW-0238">DNA-binding</keyword>
<dbReference type="InterPro" id="IPR012340">
    <property type="entry name" value="NA-bd_OB-fold"/>
</dbReference>
<sequence>MTPNAALENNCVSISGKVISSPEFSHEVYGEGFYITYVQVPRLSETNDELPVIFSERLVSPEQVKVGLYLSVEGQFRSYNNYSNKGGRKLMLMVFAREISIHEEEVTHKNPNQIYLNGFVCRKPIYRTTPFGREIADILLAVNRAYNKSDYIPCIAWGRNARYASTLEVGDNLKLWGRIQSRVYQKKLSEDQVEERVAYEISVSKMEVVKENNNKREEKEKGD</sequence>
<evidence type="ECO:0000256" key="2">
    <source>
        <dbReference type="PROSITE-ProRule" id="PRU00252"/>
    </source>
</evidence>
<dbReference type="InterPro" id="IPR000424">
    <property type="entry name" value="Primosome_PriB/ssb"/>
</dbReference>
<keyword evidence="4" id="KW-1185">Reference proteome</keyword>
<accession>A0A1M6IPM6</accession>
<dbReference type="SUPFAM" id="SSF50249">
    <property type="entry name" value="Nucleic acid-binding proteins"/>
    <property type="match status" value="1"/>
</dbReference>
<dbReference type="NCBIfam" id="NF004476">
    <property type="entry name" value="PRK05813.1"/>
    <property type="match status" value="1"/>
</dbReference>
<dbReference type="Pfam" id="PF00436">
    <property type="entry name" value="SSB"/>
    <property type="match status" value="1"/>
</dbReference>
<dbReference type="GO" id="GO:0009295">
    <property type="term" value="C:nucleoid"/>
    <property type="evidence" value="ECO:0007669"/>
    <property type="project" value="TreeGrafter"/>
</dbReference>
<dbReference type="Gene3D" id="2.40.50.140">
    <property type="entry name" value="Nucleic acid-binding proteins"/>
    <property type="match status" value="2"/>
</dbReference>
<evidence type="ECO:0000256" key="1">
    <source>
        <dbReference type="ARBA" id="ARBA00023125"/>
    </source>
</evidence>
<reference evidence="3 4" key="1">
    <citation type="submission" date="2016-11" db="EMBL/GenBank/DDBJ databases">
        <authorList>
            <person name="Varghese N."/>
            <person name="Submissions S."/>
        </authorList>
    </citation>
    <scope>NUCLEOTIDE SEQUENCE [LARGE SCALE GENOMIC DNA]</scope>
    <source>
        <strain evidence="3 4">DSM 19027</strain>
    </source>
</reference>
<dbReference type="PANTHER" id="PTHR10302">
    <property type="entry name" value="SINGLE-STRANDED DNA-BINDING PROTEIN"/>
    <property type="match status" value="1"/>
</dbReference>
<dbReference type="GO" id="GO:0003697">
    <property type="term" value="F:single-stranded DNA binding"/>
    <property type="evidence" value="ECO:0007669"/>
    <property type="project" value="InterPro"/>
</dbReference>
<dbReference type="RefSeq" id="WP_149679298.1">
    <property type="nucleotide sequence ID" value="NZ_DAONMB010000029.1"/>
</dbReference>
<dbReference type="PROSITE" id="PS50935">
    <property type="entry name" value="SSB"/>
    <property type="match status" value="2"/>
</dbReference>
<gene>
    <name evidence="3" type="ORF">SAMN05444373_10465</name>
</gene>
<dbReference type="GO" id="GO:0006260">
    <property type="term" value="P:DNA replication"/>
    <property type="evidence" value="ECO:0007669"/>
    <property type="project" value="InterPro"/>
</dbReference>
<dbReference type="AlphaFoldDB" id="A0A1M6IPM6"/>
<organism evidence="3 4">
    <name type="scientific">Thermoclostridium caenicola</name>
    <dbReference type="NCBI Taxonomy" id="659425"/>
    <lineage>
        <taxon>Bacteria</taxon>
        <taxon>Bacillati</taxon>
        <taxon>Bacillota</taxon>
        <taxon>Clostridia</taxon>
        <taxon>Eubacteriales</taxon>
        <taxon>Oscillospiraceae</taxon>
        <taxon>Thermoclostridium</taxon>
    </lineage>
</organism>
<dbReference type="EMBL" id="FQZP01000046">
    <property type="protein sequence ID" value="SHJ36421.1"/>
    <property type="molecule type" value="Genomic_DNA"/>
</dbReference>
<dbReference type="OrthoDB" id="9780175at2"/>
<dbReference type="CDD" id="cd04496">
    <property type="entry name" value="SSB_OBF"/>
    <property type="match status" value="1"/>
</dbReference>